<evidence type="ECO:0000313" key="5">
    <source>
        <dbReference type="EMBL" id="KAH6820840.1"/>
    </source>
</evidence>
<reference evidence="5 6" key="1">
    <citation type="journal article" date="2021" name="Nat. Commun.">
        <title>Incipient diploidization of the medicinal plant Perilla within 10,000 years.</title>
        <authorList>
            <person name="Zhang Y."/>
            <person name="Shen Q."/>
            <person name="Leng L."/>
            <person name="Zhang D."/>
            <person name="Chen S."/>
            <person name="Shi Y."/>
            <person name="Ning Z."/>
            <person name="Chen S."/>
        </authorList>
    </citation>
    <scope>NUCLEOTIDE SEQUENCE [LARGE SCALE GENOMIC DNA]</scope>
    <source>
        <strain evidence="6">cv. PC099</strain>
    </source>
</reference>
<dbReference type="InterPro" id="IPR035979">
    <property type="entry name" value="RBD_domain_sf"/>
</dbReference>
<feature type="compositionally biased region" description="Basic and acidic residues" evidence="3">
    <location>
        <begin position="14"/>
        <end position="25"/>
    </location>
</feature>
<feature type="compositionally biased region" description="Acidic residues" evidence="3">
    <location>
        <begin position="28"/>
        <end position="75"/>
    </location>
</feature>
<feature type="domain" description="RRM" evidence="4">
    <location>
        <begin position="124"/>
        <end position="201"/>
    </location>
</feature>
<evidence type="ECO:0000256" key="1">
    <source>
        <dbReference type="ARBA" id="ARBA00022884"/>
    </source>
</evidence>
<proteinExistence type="predicted"/>
<feature type="region of interest" description="Disordered" evidence="3">
    <location>
        <begin position="433"/>
        <end position="458"/>
    </location>
</feature>
<feature type="compositionally biased region" description="Low complexity" evidence="3">
    <location>
        <begin position="433"/>
        <end position="446"/>
    </location>
</feature>
<dbReference type="InterPro" id="IPR050886">
    <property type="entry name" value="RNA-binding_reg"/>
</dbReference>
<dbReference type="PROSITE" id="PS50102">
    <property type="entry name" value="RRM"/>
    <property type="match status" value="2"/>
</dbReference>
<keyword evidence="1 2" id="KW-0694">RNA-binding</keyword>
<dbReference type="SUPFAM" id="SSF54928">
    <property type="entry name" value="RNA-binding domain, RBD"/>
    <property type="match status" value="1"/>
</dbReference>
<keyword evidence="6" id="KW-1185">Reference proteome</keyword>
<evidence type="ECO:0000256" key="3">
    <source>
        <dbReference type="SAM" id="MobiDB-lite"/>
    </source>
</evidence>
<dbReference type="InterPro" id="IPR012677">
    <property type="entry name" value="Nucleotide-bd_a/b_plait_sf"/>
</dbReference>
<evidence type="ECO:0000259" key="4">
    <source>
        <dbReference type="PROSITE" id="PS50102"/>
    </source>
</evidence>
<feature type="compositionally biased region" description="Polar residues" evidence="3">
    <location>
        <begin position="447"/>
        <end position="458"/>
    </location>
</feature>
<comment type="caution">
    <text evidence="5">The sequence shown here is derived from an EMBL/GenBank/DDBJ whole genome shotgun (WGS) entry which is preliminary data.</text>
</comment>
<protein>
    <recommendedName>
        <fullName evidence="4">RRM domain-containing protein</fullName>
    </recommendedName>
</protein>
<dbReference type="PANTHER" id="PTHR48024">
    <property type="entry name" value="GEO13361P1-RELATED"/>
    <property type="match status" value="1"/>
</dbReference>
<organism evidence="5 6">
    <name type="scientific">Perilla frutescens var. hirtella</name>
    <name type="common">Perilla citriodora</name>
    <name type="synonym">Perilla setoyensis</name>
    <dbReference type="NCBI Taxonomy" id="608512"/>
    <lineage>
        <taxon>Eukaryota</taxon>
        <taxon>Viridiplantae</taxon>
        <taxon>Streptophyta</taxon>
        <taxon>Embryophyta</taxon>
        <taxon>Tracheophyta</taxon>
        <taxon>Spermatophyta</taxon>
        <taxon>Magnoliopsida</taxon>
        <taxon>eudicotyledons</taxon>
        <taxon>Gunneridae</taxon>
        <taxon>Pentapetalae</taxon>
        <taxon>asterids</taxon>
        <taxon>lamiids</taxon>
        <taxon>Lamiales</taxon>
        <taxon>Lamiaceae</taxon>
        <taxon>Nepetoideae</taxon>
        <taxon>Elsholtzieae</taxon>
        <taxon>Perilla</taxon>
    </lineage>
</organism>
<dbReference type="Pfam" id="PF00076">
    <property type="entry name" value="RRM_1"/>
    <property type="match status" value="2"/>
</dbReference>
<dbReference type="EMBL" id="SDAM02003101">
    <property type="protein sequence ID" value="KAH6820840.1"/>
    <property type="molecule type" value="Genomic_DNA"/>
</dbReference>
<dbReference type="InterPro" id="IPR000504">
    <property type="entry name" value="RRM_dom"/>
</dbReference>
<dbReference type="GO" id="GO:0003723">
    <property type="term" value="F:RNA binding"/>
    <property type="evidence" value="ECO:0007669"/>
    <property type="project" value="UniProtKB-UniRule"/>
</dbReference>
<gene>
    <name evidence="5" type="ORF">C2S53_003285</name>
</gene>
<dbReference type="Gene3D" id="3.30.70.330">
    <property type="match status" value="2"/>
</dbReference>
<dbReference type="PANTHER" id="PTHR48024:SF9">
    <property type="entry name" value="UBP1-ASSOCIATED PROTEINS 1A-RELATED"/>
    <property type="match status" value="1"/>
</dbReference>
<dbReference type="GO" id="GO:0005634">
    <property type="term" value="C:nucleus"/>
    <property type="evidence" value="ECO:0007669"/>
    <property type="project" value="TreeGrafter"/>
</dbReference>
<sequence>MARKRKVPSSQQTDEQKPKTVRQSEVEVGGEGEVQESSEEEESVESSSSEEEESKSESEDGEEEESSSSEEEAEDEASKRETLRQLLEPFGKSQIIDLLKEAVAKDPKLLPRIVQKADSDPTHRKIFVFGLGWDATTEQLVEAFNPFGEIEESKLITDKNTGRAKGYAFVMFKTRAAAKKALKAPQKRIGNRTVSCQLAAVGAPAGTVAAEEGNRKMYVANVAPHVSPERLKAFFGSFGEIEEGPLGMDPATNKFKGFAIITYSSTEGYKKAMEEPIKVFENCQLQCKKFVENYANISSRQTSASSVNPAPTDVSYSSLGMNTGILGANLNASGLLMSQNPGIGLAGNALLAAGYNPASLAAGYNPAGLAAAGYNPAGLAASRLGASMGGMSGNYGINSISPTVMGNYGSQEAFNGLGAFQNAQTGLSSIGTAGTATTTSRIPTSGVSSTTFPSYFKR</sequence>
<name>A0AAD4NZR5_PERFH</name>
<evidence type="ECO:0000256" key="2">
    <source>
        <dbReference type="PROSITE-ProRule" id="PRU00176"/>
    </source>
</evidence>
<feature type="region of interest" description="Disordered" evidence="3">
    <location>
        <begin position="1"/>
        <end position="80"/>
    </location>
</feature>
<dbReference type="SMART" id="SM00360">
    <property type="entry name" value="RRM"/>
    <property type="match status" value="2"/>
</dbReference>
<dbReference type="Proteomes" id="UP001190926">
    <property type="component" value="Unassembled WGS sequence"/>
</dbReference>
<accession>A0AAD4NZR5</accession>
<feature type="domain" description="RRM" evidence="4">
    <location>
        <begin position="215"/>
        <end position="297"/>
    </location>
</feature>
<dbReference type="AlphaFoldDB" id="A0AAD4NZR5"/>
<evidence type="ECO:0000313" key="6">
    <source>
        <dbReference type="Proteomes" id="UP001190926"/>
    </source>
</evidence>